<dbReference type="InterPro" id="IPR051219">
    <property type="entry name" value="Heterochromatin_chromo-domain"/>
</dbReference>
<dbReference type="Gene3D" id="2.40.50.40">
    <property type="match status" value="2"/>
</dbReference>
<feature type="compositionally biased region" description="Basic and acidic residues" evidence="5">
    <location>
        <begin position="207"/>
        <end position="227"/>
    </location>
</feature>
<dbReference type="CDD" id="cd00034">
    <property type="entry name" value="CSD"/>
    <property type="match status" value="1"/>
</dbReference>
<protein>
    <submittedName>
        <fullName evidence="7">Rhino</fullName>
    </submittedName>
</protein>
<evidence type="ECO:0000259" key="6">
    <source>
        <dbReference type="PROSITE" id="PS50013"/>
    </source>
</evidence>
<reference evidence="7" key="1">
    <citation type="journal article" date="2005" name="PLoS Genet.">
        <title>Positive Selection Drives the Evolution of rhino, a Member of the Heterochromatin Protein 1 Family in Drosophila.</title>
        <authorList>
            <person name="Vermaak D."/>
            <person name="Henikoff S."/>
            <person name="Malik H.S."/>
        </authorList>
    </citation>
    <scope>NUCLEOTIDE SEQUENCE</scope>
</reference>
<dbReference type="InterPro" id="IPR023780">
    <property type="entry name" value="Chromo_domain"/>
</dbReference>
<feature type="region of interest" description="Disordered" evidence="5">
    <location>
        <begin position="155"/>
        <end position="174"/>
    </location>
</feature>
<dbReference type="SUPFAM" id="SSF54160">
    <property type="entry name" value="Chromo domain-like"/>
    <property type="match status" value="2"/>
</dbReference>
<feature type="non-terminal residue" evidence="7">
    <location>
        <position position="323"/>
    </location>
</feature>
<gene>
    <name evidence="7" type="primary">rhi</name>
</gene>
<accession>Q49BI9</accession>
<comment type="subcellular location">
    <subcellularLocation>
        <location evidence="2">Chromosome</location>
    </subcellularLocation>
    <subcellularLocation>
        <location evidence="1">Nucleus</location>
    </subcellularLocation>
</comment>
<dbReference type="InterPro" id="IPR023779">
    <property type="entry name" value="Chromodomain_CS"/>
</dbReference>
<dbReference type="EMBL" id="AY944345">
    <property type="protein sequence ID" value="AAY34015.1"/>
    <property type="molecule type" value="Genomic_DNA"/>
</dbReference>
<dbReference type="GO" id="GO:0004519">
    <property type="term" value="F:endonuclease activity"/>
    <property type="evidence" value="ECO:0007669"/>
    <property type="project" value="InterPro"/>
</dbReference>
<dbReference type="AlphaFoldDB" id="Q49BI9"/>
<evidence type="ECO:0000256" key="1">
    <source>
        <dbReference type="ARBA" id="ARBA00004123"/>
    </source>
</evidence>
<dbReference type="Pfam" id="PF00385">
    <property type="entry name" value="Chromo"/>
    <property type="match status" value="1"/>
</dbReference>
<dbReference type="GO" id="GO:0003677">
    <property type="term" value="F:DNA binding"/>
    <property type="evidence" value="ECO:0007669"/>
    <property type="project" value="InterPro"/>
</dbReference>
<dbReference type="PROSITE" id="PS50013">
    <property type="entry name" value="CHROMO_2"/>
    <property type="match status" value="1"/>
</dbReference>
<keyword evidence="3" id="KW-0158">Chromosome</keyword>
<feature type="region of interest" description="Disordered" evidence="5">
    <location>
        <begin position="207"/>
        <end position="241"/>
    </location>
</feature>
<feature type="domain" description="Chromo" evidence="6">
    <location>
        <begin position="19"/>
        <end position="68"/>
    </location>
</feature>
<dbReference type="PANTHER" id="PTHR22812">
    <property type="entry name" value="CHROMOBOX PROTEIN"/>
    <property type="match status" value="1"/>
</dbReference>
<dbReference type="InterPro" id="IPR017984">
    <property type="entry name" value="Chromo_dom_subgr"/>
</dbReference>
<feature type="region of interest" description="Disordered" evidence="5">
    <location>
        <begin position="100"/>
        <end position="138"/>
    </location>
</feature>
<evidence type="ECO:0000313" key="7">
    <source>
        <dbReference type="EMBL" id="AAY34015.1"/>
    </source>
</evidence>
<evidence type="ECO:0000256" key="3">
    <source>
        <dbReference type="ARBA" id="ARBA00022454"/>
    </source>
</evidence>
<name>Q49BI9_DRONR</name>
<dbReference type="GO" id="GO:0005694">
    <property type="term" value="C:chromosome"/>
    <property type="evidence" value="ECO:0007669"/>
    <property type="project" value="UniProtKB-SubCell"/>
</dbReference>
<dbReference type="InterPro" id="IPR016197">
    <property type="entry name" value="Chromo-like_dom_sf"/>
</dbReference>
<dbReference type="GO" id="GO:0005634">
    <property type="term" value="C:nucleus"/>
    <property type="evidence" value="ECO:0007669"/>
    <property type="project" value="UniProtKB-SubCell"/>
</dbReference>
<dbReference type="InterPro" id="IPR020847">
    <property type="entry name" value="AP_endonuclease_F1_BS"/>
</dbReference>
<dbReference type="GO" id="GO:0006281">
    <property type="term" value="P:DNA repair"/>
    <property type="evidence" value="ECO:0007669"/>
    <property type="project" value="InterPro"/>
</dbReference>
<evidence type="ECO:0000256" key="4">
    <source>
        <dbReference type="ARBA" id="ARBA00023242"/>
    </source>
</evidence>
<evidence type="ECO:0000256" key="5">
    <source>
        <dbReference type="SAM" id="MobiDB-lite"/>
    </source>
</evidence>
<feature type="compositionally biased region" description="Polar residues" evidence="5">
    <location>
        <begin position="111"/>
        <end position="123"/>
    </location>
</feature>
<keyword evidence="4" id="KW-0539">Nucleus</keyword>
<dbReference type="InterPro" id="IPR000953">
    <property type="entry name" value="Chromo/chromo_shadow_dom"/>
</dbReference>
<evidence type="ECO:0000256" key="2">
    <source>
        <dbReference type="ARBA" id="ARBA00004286"/>
    </source>
</evidence>
<proteinExistence type="predicted"/>
<dbReference type="PROSITE" id="PS00726">
    <property type="entry name" value="AP_NUCLEASE_F1_1"/>
    <property type="match status" value="1"/>
</dbReference>
<dbReference type="SMR" id="Q49BI9"/>
<dbReference type="PROSITE" id="PS00598">
    <property type="entry name" value="CHROMO_1"/>
    <property type="match status" value="1"/>
</dbReference>
<organism evidence="7">
    <name type="scientific">Drosophila narragansett</name>
    <name type="common">Fruit fly</name>
    <dbReference type="NCBI Taxonomy" id="7254"/>
    <lineage>
        <taxon>Eukaryota</taxon>
        <taxon>Metazoa</taxon>
        <taxon>Ecdysozoa</taxon>
        <taxon>Arthropoda</taxon>
        <taxon>Hexapoda</taxon>
        <taxon>Insecta</taxon>
        <taxon>Pterygota</taxon>
        <taxon>Neoptera</taxon>
        <taxon>Endopterygota</taxon>
        <taxon>Diptera</taxon>
        <taxon>Brachycera</taxon>
        <taxon>Muscomorpha</taxon>
        <taxon>Ephydroidea</taxon>
        <taxon>Drosophilidae</taxon>
        <taxon>Drosophila</taxon>
        <taxon>Sophophora</taxon>
    </lineage>
</organism>
<dbReference type="SMART" id="SM00298">
    <property type="entry name" value="CHROMO"/>
    <property type="match status" value="1"/>
</dbReference>
<sequence>MKTKKNSRSPKKTAVPQEFVVEEIKGKRFYKGETQFFVKWEGFDAESSTWEPMQNLGKCIHLLAKYENDVYLRNLERAVHEKENIKLHAAQDVEVHKYRCSTPEEPEQNESNEWNQKGLQLSDSSDDEPSAGFEPITPPLLKPLKIIRQLSSLSYSSSSSSSVSPSLSGSSSSESKTTISKLLLQPQFQAVPPTNKQKVRFDDMLEAAPKHRIDSEKKLPTNTEKTRANNSPENDEDCSTPERIWDEEEPSGLELGLKLERVIHSFRVRNDMCLVVKWMGREEPDIVHLQEIKKLYPNEIIQYWETIELRYDDPVSLCLCVDI</sequence>
<dbReference type="PRINTS" id="PR00504">
    <property type="entry name" value="CHROMODOMAIN"/>
</dbReference>